<reference evidence="2" key="1">
    <citation type="submission" date="2022-11" db="UniProtKB">
        <authorList>
            <consortium name="WormBaseParasite"/>
        </authorList>
    </citation>
    <scope>IDENTIFICATION</scope>
</reference>
<accession>A0AC34QAV3</accession>
<evidence type="ECO:0000313" key="1">
    <source>
        <dbReference type="Proteomes" id="UP000887576"/>
    </source>
</evidence>
<dbReference type="WBParaSite" id="JU765_v2.g14822.t1">
    <property type="protein sequence ID" value="JU765_v2.g14822.t1"/>
    <property type="gene ID" value="JU765_v2.g14822"/>
</dbReference>
<organism evidence="1 2">
    <name type="scientific">Panagrolaimus sp. JU765</name>
    <dbReference type="NCBI Taxonomy" id="591449"/>
    <lineage>
        <taxon>Eukaryota</taxon>
        <taxon>Metazoa</taxon>
        <taxon>Ecdysozoa</taxon>
        <taxon>Nematoda</taxon>
        <taxon>Chromadorea</taxon>
        <taxon>Rhabditida</taxon>
        <taxon>Tylenchina</taxon>
        <taxon>Panagrolaimomorpha</taxon>
        <taxon>Panagrolaimoidea</taxon>
        <taxon>Panagrolaimidae</taxon>
        <taxon>Panagrolaimus</taxon>
    </lineage>
</organism>
<proteinExistence type="predicted"/>
<sequence length="216" mass="24830">IDLIVPFMSMLQLIFQMSWLKVAEALLNPFGEDDDDFECNYIIDRNISIALTMVGQTFDDVPEQFRDKFDKEEKPLYSEETAKLGTRALIGSVARVAMENEEEKVKMIPREPIEEPARKRAETRSQSIDLTGLTNRLSIKHLKSRLQQNRSQSLSLESGQKGPLASPNLKNWRQNPDLPLETPKSPTSPTIHYLEEIAEENPAFDFYDENFEEKKP</sequence>
<evidence type="ECO:0000313" key="2">
    <source>
        <dbReference type="WBParaSite" id="JU765_v2.g14822.t1"/>
    </source>
</evidence>
<dbReference type="Proteomes" id="UP000887576">
    <property type="component" value="Unplaced"/>
</dbReference>
<name>A0AC34QAV3_9BILA</name>
<protein>
    <submittedName>
        <fullName evidence="2">Bestrophin homolog</fullName>
    </submittedName>
</protein>